<evidence type="ECO:0000256" key="2">
    <source>
        <dbReference type="ARBA" id="ARBA00022670"/>
    </source>
</evidence>
<keyword evidence="2" id="KW-0645">Protease</keyword>
<dbReference type="Gene3D" id="3.90.1720.10">
    <property type="entry name" value="endopeptidase domain like (from Nostoc punctiforme)"/>
    <property type="match status" value="1"/>
</dbReference>
<dbReference type="EMBL" id="RBZO01000017">
    <property type="protein sequence ID" value="RKQ14953.1"/>
    <property type="molecule type" value="Genomic_DNA"/>
</dbReference>
<dbReference type="Pfam" id="PF01476">
    <property type="entry name" value="LysM"/>
    <property type="match status" value="5"/>
</dbReference>
<dbReference type="OrthoDB" id="9813368at2"/>
<keyword evidence="11" id="KW-1185">Reference proteome</keyword>
<dbReference type="GO" id="GO:0071555">
    <property type="term" value="P:cell wall organization"/>
    <property type="evidence" value="ECO:0007669"/>
    <property type="project" value="UniProtKB-KW"/>
</dbReference>
<dbReference type="PROSITE" id="PS51935">
    <property type="entry name" value="NLPC_P60"/>
    <property type="match status" value="1"/>
</dbReference>
<sequence>MEKAEAKVAHPSTQSLLDHPIYYYVSPGDSLSKIAKAYNTSVHSIKRANNLTSDLIKVNQSLIIPKAFHTVKQKDYLSVLAKEYNVPVRAIKEANQLPNDNVQIGQTLIIPLVVDGQANSTEISSSEADSFSYKVISGDSLWAIANRYNVTIGAIKAANSLTSDTLIIGQILNIPTGKLTNSTDEGAAPGAEDVQYTVTAGDSLWAIANRYGVSVDAIRTSNNLDSDVLQVGQKLIISQGNEPVLPPVAIPATDAASYTVKGGDSLSGIAKKYNITVQQLKQKNNLNTDMIRIGQVLQIPGGQATVDQIPPQETNAALTIVQKNLKTLGYYALPTMTGNYDNITTQAIQNFQKDYGLPINGKADAKTSTAIEHAVVKDGLVKDTANYLGIPYLWGGTTTSGFDCSGFIYYMFNKHGVDMPRNTSAGLYQQGQAVQTSALQPGDLVFFAVNTSGSISHVGFYLGDNQWVSATTSKGIAVYSMDNSYWSKYYVGAKRVY</sequence>
<proteinExistence type="inferred from homology"/>
<dbReference type="GO" id="GO:0008932">
    <property type="term" value="F:lytic endotransglycosylase activity"/>
    <property type="evidence" value="ECO:0007669"/>
    <property type="project" value="TreeGrafter"/>
</dbReference>
<dbReference type="GO" id="GO:0006508">
    <property type="term" value="P:proteolysis"/>
    <property type="evidence" value="ECO:0007669"/>
    <property type="project" value="UniProtKB-KW"/>
</dbReference>
<feature type="domain" description="NlpC/P60" evidence="9">
    <location>
        <begin position="374"/>
        <end position="497"/>
    </location>
</feature>
<evidence type="ECO:0000256" key="3">
    <source>
        <dbReference type="ARBA" id="ARBA00022729"/>
    </source>
</evidence>
<evidence type="ECO:0000256" key="7">
    <source>
        <dbReference type="ARBA" id="ARBA00023316"/>
    </source>
</evidence>
<dbReference type="InterPro" id="IPR038765">
    <property type="entry name" value="Papain-like_cys_pep_sf"/>
</dbReference>
<dbReference type="InterPro" id="IPR018392">
    <property type="entry name" value="LysM"/>
</dbReference>
<dbReference type="GO" id="GO:0008234">
    <property type="term" value="F:cysteine-type peptidase activity"/>
    <property type="evidence" value="ECO:0007669"/>
    <property type="project" value="UniProtKB-KW"/>
</dbReference>
<dbReference type="SUPFAM" id="SSF54001">
    <property type="entry name" value="Cysteine proteinases"/>
    <property type="match status" value="1"/>
</dbReference>
<accession>A0A494YXV2</accession>
<evidence type="ECO:0000256" key="1">
    <source>
        <dbReference type="ARBA" id="ARBA00007074"/>
    </source>
</evidence>
<dbReference type="InterPro" id="IPR036779">
    <property type="entry name" value="LysM_dom_sf"/>
</dbReference>
<evidence type="ECO:0000256" key="6">
    <source>
        <dbReference type="ARBA" id="ARBA00022807"/>
    </source>
</evidence>
<evidence type="ECO:0000256" key="5">
    <source>
        <dbReference type="ARBA" id="ARBA00022801"/>
    </source>
</evidence>
<keyword evidence="3" id="KW-0732">Signal</keyword>
<evidence type="ECO:0000313" key="11">
    <source>
        <dbReference type="Proteomes" id="UP000281813"/>
    </source>
</evidence>
<dbReference type="Proteomes" id="UP000281813">
    <property type="component" value="Unassembled WGS sequence"/>
</dbReference>
<dbReference type="InterPro" id="IPR002477">
    <property type="entry name" value="Peptidoglycan-bd-like"/>
</dbReference>
<comment type="caution">
    <text evidence="10">The sequence shown here is derived from an EMBL/GenBank/DDBJ whole genome shotgun (WGS) entry which is preliminary data.</text>
</comment>
<organism evidence="10 11">
    <name type="scientific">Oceanobacillus bengalensis</name>
    <dbReference type="NCBI Taxonomy" id="1435466"/>
    <lineage>
        <taxon>Bacteria</taxon>
        <taxon>Bacillati</taxon>
        <taxon>Bacillota</taxon>
        <taxon>Bacilli</taxon>
        <taxon>Bacillales</taxon>
        <taxon>Bacillaceae</taxon>
        <taxon>Oceanobacillus</taxon>
    </lineage>
</organism>
<feature type="domain" description="LysM" evidence="8">
    <location>
        <begin position="131"/>
        <end position="174"/>
    </location>
</feature>
<evidence type="ECO:0000259" key="8">
    <source>
        <dbReference type="PROSITE" id="PS51782"/>
    </source>
</evidence>
<dbReference type="PANTHER" id="PTHR33734:SF22">
    <property type="entry name" value="MEMBRANE-BOUND LYTIC MUREIN TRANSGLYCOSYLASE D"/>
    <property type="match status" value="1"/>
</dbReference>
<feature type="domain" description="LysM" evidence="8">
    <location>
        <begin position="67"/>
        <end position="110"/>
    </location>
</feature>
<dbReference type="SMART" id="SM00257">
    <property type="entry name" value="LysM"/>
    <property type="match status" value="5"/>
</dbReference>
<evidence type="ECO:0000256" key="4">
    <source>
        <dbReference type="ARBA" id="ARBA00022737"/>
    </source>
</evidence>
<dbReference type="InterPro" id="IPR036365">
    <property type="entry name" value="PGBD-like_sf"/>
</dbReference>
<dbReference type="PANTHER" id="PTHR33734">
    <property type="entry name" value="LYSM DOMAIN-CONTAINING GPI-ANCHORED PROTEIN 2"/>
    <property type="match status" value="1"/>
</dbReference>
<keyword evidence="4" id="KW-0677">Repeat</keyword>
<dbReference type="Gene3D" id="1.10.101.10">
    <property type="entry name" value="PGBD-like superfamily/PGBD"/>
    <property type="match status" value="1"/>
</dbReference>
<gene>
    <name evidence="10" type="ORF">D8M05_11825</name>
</gene>
<keyword evidence="6" id="KW-0788">Thiol protease</keyword>
<dbReference type="AlphaFoldDB" id="A0A494YXV2"/>
<keyword evidence="5" id="KW-0378">Hydrolase</keyword>
<dbReference type="Pfam" id="PF00877">
    <property type="entry name" value="NLPC_P60"/>
    <property type="match status" value="1"/>
</dbReference>
<comment type="similarity">
    <text evidence="1">Belongs to the peptidase C40 family.</text>
</comment>
<dbReference type="PROSITE" id="PS51782">
    <property type="entry name" value="LYSM"/>
    <property type="match status" value="5"/>
</dbReference>
<reference evidence="10 11" key="1">
    <citation type="journal article" date="2015" name="Antonie Van Leeuwenhoek">
        <title>Oceanobacillus bengalensis sp. nov., a bacterium isolated from seawater of the Bay of Bengal.</title>
        <authorList>
            <person name="Yongchang O."/>
            <person name="Xiang W."/>
            <person name="Wang G."/>
        </authorList>
    </citation>
    <scope>NUCLEOTIDE SEQUENCE [LARGE SCALE GENOMIC DNA]</scope>
    <source>
        <strain evidence="10 11">MCCC 1K00260</strain>
    </source>
</reference>
<feature type="domain" description="LysM" evidence="8">
    <location>
        <begin position="194"/>
        <end position="237"/>
    </location>
</feature>
<dbReference type="SUPFAM" id="SSF54106">
    <property type="entry name" value="LysM domain"/>
    <property type="match status" value="5"/>
</dbReference>
<evidence type="ECO:0000313" key="10">
    <source>
        <dbReference type="EMBL" id="RKQ14953.1"/>
    </source>
</evidence>
<protein>
    <submittedName>
        <fullName evidence="10">LysM peptidoglycan-binding domain-containing protein</fullName>
    </submittedName>
</protein>
<feature type="domain" description="LysM" evidence="8">
    <location>
        <begin position="21"/>
        <end position="64"/>
    </location>
</feature>
<dbReference type="InterPro" id="IPR036366">
    <property type="entry name" value="PGBDSf"/>
</dbReference>
<dbReference type="SUPFAM" id="SSF47090">
    <property type="entry name" value="PGBD-like"/>
    <property type="match status" value="1"/>
</dbReference>
<dbReference type="Pfam" id="PF01471">
    <property type="entry name" value="PG_binding_1"/>
    <property type="match status" value="1"/>
</dbReference>
<dbReference type="InterPro" id="IPR000064">
    <property type="entry name" value="NLP_P60_dom"/>
</dbReference>
<dbReference type="Gene3D" id="3.10.350.10">
    <property type="entry name" value="LysM domain"/>
    <property type="match status" value="5"/>
</dbReference>
<name>A0A494YXV2_9BACI</name>
<feature type="domain" description="LysM" evidence="8">
    <location>
        <begin position="256"/>
        <end position="299"/>
    </location>
</feature>
<keyword evidence="7" id="KW-0961">Cell wall biogenesis/degradation</keyword>
<dbReference type="CDD" id="cd00118">
    <property type="entry name" value="LysM"/>
    <property type="match status" value="5"/>
</dbReference>
<evidence type="ECO:0000259" key="9">
    <source>
        <dbReference type="PROSITE" id="PS51935"/>
    </source>
</evidence>